<dbReference type="AlphaFoldDB" id="A0A8C1M281"/>
<evidence type="ECO:0000313" key="3">
    <source>
        <dbReference type="Proteomes" id="UP000694427"/>
    </source>
</evidence>
<organism evidence="2 3">
    <name type="scientific">Cyprinus carpio</name>
    <name type="common">Common carp</name>
    <dbReference type="NCBI Taxonomy" id="7962"/>
    <lineage>
        <taxon>Eukaryota</taxon>
        <taxon>Metazoa</taxon>
        <taxon>Chordata</taxon>
        <taxon>Craniata</taxon>
        <taxon>Vertebrata</taxon>
        <taxon>Euteleostomi</taxon>
        <taxon>Actinopterygii</taxon>
        <taxon>Neopterygii</taxon>
        <taxon>Teleostei</taxon>
        <taxon>Ostariophysi</taxon>
        <taxon>Cypriniformes</taxon>
        <taxon>Cyprinidae</taxon>
        <taxon>Cyprininae</taxon>
        <taxon>Cyprinus</taxon>
    </lineage>
</organism>
<reference evidence="2" key="1">
    <citation type="submission" date="2025-08" db="UniProtKB">
        <authorList>
            <consortium name="Ensembl"/>
        </authorList>
    </citation>
    <scope>IDENTIFICATION</scope>
</reference>
<evidence type="ECO:0000256" key="1">
    <source>
        <dbReference type="ARBA" id="ARBA00005277"/>
    </source>
</evidence>
<reference evidence="2" key="2">
    <citation type="submission" date="2025-09" db="UniProtKB">
        <authorList>
            <consortium name="Ensembl"/>
        </authorList>
    </citation>
    <scope>IDENTIFICATION</scope>
</reference>
<keyword evidence="3" id="KW-1185">Reference proteome</keyword>
<accession>A0A8C1M281</accession>
<dbReference type="Ensembl" id="ENSCCRT00010076364.1">
    <property type="protein sequence ID" value="ENSCCRP00010069102.1"/>
    <property type="gene ID" value="ENSCCRG00010029991.1"/>
</dbReference>
<protein>
    <submittedName>
        <fullName evidence="2">Uncharacterized protein</fullName>
    </submittedName>
</protein>
<dbReference type="GO" id="GO:0000785">
    <property type="term" value="C:chromatin"/>
    <property type="evidence" value="ECO:0007669"/>
    <property type="project" value="TreeGrafter"/>
</dbReference>
<dbReference type="PANTHER" id="PTHR46449">
    <property type="entry name" value="ZGC:158260"/>
    <property type="match status" value="1"/>
</dbReference>
<name>A0A8C1M281_CYPCA</name>
<sequence length="294" mass="33391">MTTTLVFVFRFKERLKTKYLRELRQKQQLSGSLDSRKWCFLSPGLDDFRDGYPAVHKELFTRVKSGPSPAVFGTPDHARSVKFPQKRLTQREFIDAVEHKLKPYPLALCPHLESGMITELFDQVLSVLDPDLRMKGELSIISPTKNMEHQEESRAHCEISTPQTIKPSITIKGFSLLLLKARPRNPYKWQETLDIKPKRLFNLLSQGGETSDLTKPSLTVPINKTDPNQTPAKTCSSVEEHHKGQSVKDLTPVYKPKRPLAVNDPLRAMADITGSLDFKEQLSKTVTFIASTSY</sequence>
<dbReference type="Proteomes" id="UP000694427">
    <property type="component" value="Unplaced"/>
</dbReference>
<dbReference type="InterPro" id="IPR032743">
    <property type="entry name" value="FAM47"/>
</dbReference>
<comment type="similarity">
    <text evidence="1">Belongs to the FAM47 family.</text>
</comment>
<evidence type="ECO:0000313" key="2">
    <source>
        <dbReference type="Ensembl" id="ENSCCRP00010069102.1"/>
    </source>
</evidence>
<dbReference type="PANTHER" id="PTHR46449:SF5">
    <property type="entry name" value="FAMILY WITH SEQUENCE SIMILARITY 47 MEMBER E"/>
    <property type="match status" value="1"/>
</dbReference>
<proteinExistence type="inferred from homology"/>
<dbReference type="GO" id="GO:0045815">
    <property type="term" value="P:transcription initiation-coupled chromatin remodeling"/>
    <property type="evidence" value="ECO:0007669"/>
    <property type="project" value="TreeGrafter"/>
</dbReference>